<sequence length="513" mass="57248">MGETQNLLGGQLEQPSSSENSTQFEGPSINNEDHANNLGSNPILEENNTDHQGPIHLTFRFKDAVYGFQSQVHGFSTWFYGFETASPHTSSKLEEVEKNVASLDSRIMSIDSRMLSMDSKVKSMDSRLGSMDSKLEQLLNLHSFLKHEIGTSRRTFYDKIDTSTRCVLGKWVYLVTHAMSLFDLQDVCMVIGSLATLELPMVVDLIGIFVLKGSYFTLTMTDWFLQALSVIPRGSWDDVARRFTMIRWGPWGIHLIRTKSSSAIFSLPLLSSPRRRRLAIVARCRRRSRTCSDRSGEENPSVKSSLCFLEQNDKGIGIPVVDRIRRPTQPTIEVPISSCIDCSGLQFLNLPLCPGSGIRIHRCAHKSDKSDKIWMELTTLEVETRSEQSQAGQGKTSSEHSDIIRSWFLCSGQAALADLLICSCQLPLTCSKSACSSYSAGHLFELVPQLDTCSTTAAFCFPIDHPTAGVLDQVFSSLIWFTSSSLFFSSRAIVCLLVRLILLPHRSSYCWGP</sequence>
<dbReference type="AlphaFoldDB" id="A0A2Z7A4P2"/>
<proteinExistence type="predicted"/>
<protein>
    <submittedName>
        <fullName evidence="2">Uncharacterized protein</fullName>
    </submittedName>
</protein>
<dbReference type="Gene3D" id="1.20.5.170">
    <property type="match status" value="1"/>
</dbReference>
<evidence type="ECO:0000313" key="3">
    <source>
        <dbReference type="Proteomes" id="UP000250235"/>
    </source>
</evidence>
<reference evidence="2 3" key="1">
    <citation type="journal article" date="2015" name="Proc. Natl. Acad. Sci. U.S.A.">
        <title>The resurrection genome of Boea hygrometrica: A blueprint for survival of dehydration.</title>
        <authorList>
            <person name="Xiao L."/>
            <person name="Yang G."/>
            <person name="Zhang L."/>
            <person name="Yang X."/>
            <person name="Zhao S."/>
            <person name="Ji Z."/>
            <person name="Zhou Q."/>
            <person name="Hu M."/>
            <person name="Wang Y."/>
            <person name="Chen M."/>
            <person name="Xu Y."/>
            <person name="Jin H."/>
            <person name="Xiao X."/>
            <person name="Hu G."/>
            <person name="Bao F."/>
            <person name="Hu Y."/>
            <person name="Wan P."/>
            <person name="Li L."/>
            <person name="Deng X."/>
            <person name="Kuang T."/>
            <person name="Xiang C."/>
            <person name="Zhu J.K."/>
            <person name="Oliver M.J."/>
            <person name="He Y."/>
        </authorList>
    </citation>
    <scope>NUCLEOTIDE SEQUENCE [LARGE SCALE GENOMIC DNA]</scope>
    <source>
        <strain evidence="3">cv. XS01</strain>
    </source>
</reference>
<feature type="region of interest" description="Disordered" evidence="1">
    <location>
        <begin position="1"/>
        <end position="49"/>
    </location>
</feature>
<dbReference type="Proteomes" id="UP000250235">
    <property type="component" value="Unassembled WGS sequence"/>
</dbReference>
<keyword evidence="3" id="KW-1185">Reference proteome</keyword>
<name>A0A2Z7A4P2_9LAMI</name>
<evidence type="ECO:0000256" key="1">
    <source>
        <dbReference type="SAM" id="MobiDB-lite"/>
    </source>
</evidence>
<gene>
    <name evidence="2" type="ORF">F511_34936</name>
</gene>
<feature type="compositionally biased region" description="Polar residues" evidence="1">
    <location>
        <begin position="1"/>
        <end position="30"/>
    </location>
</feature>
<accession>A0A2Z7A4P2</accession>
<organism evidence="2 3">
    <name type="scientific">Dorcoceras hygrometricum</name>
    <dbReference type="NCBI Taxonomy" id="472368"/>
    <lineage>
        <taxon>Eukaryota</taxon>
        <taxon>Viridiplantae</taxon>
        <taxon>Streptophyta</taxon>
        <taxon>Embryophyta</taxon>
        <taxon>Tracheophyta</taxon>
        <taxon>Spermatophyta</taxon>
        <taxon>Magnoliopsida</taxon>
        <taxon>eudicotyledons</taxon>
        <taxon>Gunneridae</taxon>
        <taxon>Pentapetalae</taxon>
        <taxon>asterids</taxon>
        <taxon>lamiids</taxon>
        <taxon>Lamiales</taxon>
        <taxon>Gesneriaceae</taxon>
        <taxon>Didymocarpoideae</taxon>
        <taxon>Trichosporeae</taxon>
        <taxon>Loxocarpinae</taxon>
        <taxon>Dorcoceras</taxon>
    </lineage>
</organism>
<dbReference type="EMBL" id="KV019056">
    <property type="protein sequence ID" value="KZV16426.1"/>
    <property type="molecule type" value="Genomic_DNA"/>
</dbReference>
<evidence type="ECO:0000313" key="2">
    <source>
        <dbReference type="EMBL" id="KZV16426.1"/>
    </source>
</evidence>